<sequence length="371" mass="43380">MTILNRLKSNLYNIPGWRTNRKILVIESDDWGSIRIPSNETYNKLKAMGIELESNPFNQYDSLETEEDLEALFQILKNYHDKNGNHPVVTANFAVANPDFNKIKESRFTEYFYEPITETYKRSKNCNNSLALIKKGIEEKVFCPQYHCREHLNVITWLKLLRNGRKDLLQAFDLETCGIDIKGLPANRQNLMAAYDYSDLPGLEFVLNSINDGVSIFKKIFGFEPHSSMAPSNLWDDVIESCLAANGIKFIQSYVVQKYPVNNSRIKRYRYTGQKNSYGQYYFVRNCYFEPSTNNNYDWLKECMQKISTSFLFRKPAIITTHRLNFIGTVFKENREKNLFLFDKLLKQITEEFPDVEFLNSVELGKIIQEI</sequence>
<gene>
    <name evidence="1" type="ORF">ENS56_12085</name>
</gene>
<proteinExistence type="predicted"/>
<reference evidence="1" key="1">
    <citation type="journal article" date="2020" name="mSystems">
        <title>Genome- and Community-Level Interaction Insights into Carbon Utilization and Element Cycling Functions of Hydrothermarchaeota in Hydrothermal Sediment.</title>
        <authorList>
            <person name="Zhou Z."/>
            <person name="Liu Y."/>
            <person name="Xu W."/>
            <person name="Pan J."/>
            <person name="Luo Z.H."/>
            <person name="Li M."/>
        </authorList>
    </citation>
    <scope>NUCLEOTIDE SEQUENCE [LARGE SCALE GENOMIC DNA]</scope>
    <source>
        <strain evidence="1">SpSt-500</strain>
    </source>
</reference>
<protein>
    <submittedName>
        <fullName evidence="1">Uncharacterized protein</fullName>
    </submittedName>
</protein>
<organism evidence="1">
    <name type="scientific">Ignavibacterium album</name>
    <dbReference type="NCBI Taxonomy" id="591197"/>
    <lineage>
        <taxon>Bacteria</taxon>
        <taxon>Pseudomonadati</taxon>
        <taxon>Ignavibacteriota</taxon>
        <taxon>Ignavibacteria</taxon>
        <taxon>Ignavibacteriales</taxon>
        <taxon>Ignavibacteriaceae</taxon>
        <taxon>Ignavibacterium</taxon>
    </lineage>
</organism>
<dbReference type="EMBL" id="DSVI01000019">
    <property type="protein sequence ID" value="HGT48770.1"/>
    <property type="molecule type" value="Genomic_DNA"/>
</dbReference>
<comment type="caution">
    <text evidence="1">The sequence shown here is derived from an EMBL/GenBank/DDBJ whole genome shotgun (WGS) entry which is preliminary data.</text>
</comment>
<evidence type="ECO:0000313" key="1">
    <source>
        <dbReference type="EMBL" id="HGT48770.1"/>
    </source>
</evidence>
<accession>A0A832DL96</accession>
<dbReference type="AlphaFoldDB" id="A0A832DL96"/>
<name>A0A832DL96_9BACT</name>
<dbReference type="Gene3D" id="3.20.20.370">
    <property type="entry name" value="Glycoside hydrolase/deacetylase"/>
    <property type="match status" value="1"/>
</dbReference>